<comment type="caution">
    <text evidence="2">The sequence shown here is derived from an EMBL/GenBank/DDBJ whole genome shotgun (WGS) entry which is preliminary data.</text>
</comment>
<evidence type="ECO:0000313" key="2">
    <source>
        <dbReference type="EMBL" id="OSG94889.1"/>
    </source>
</evidence>
<feature type="compositionally biased region" description="Polar residues" evidence="1">
    <location>
        <begin position="1"/>
        <end position="16"/>
    </location>
</feature>
<name>A0A1X2ZKG3_BIFAD</name>
<feature type="region of interest" description="Disordered" evidence="1">
    <location>
        <begin position="1"/>
        <end position="32"/>
    </location>
</feature>
<dbReference type="Proteomes" id="UP000193208">
    <property type="component" value="Unassembled WGS sequence"/>
</dbReference>
<dbReference type="EMBL" id="LNKI01000011">
    <property type="protein sequence ID" value="OSG96933.1"/>
    <property type="molecule type" value="Genomic_DNA"/>
</dbReference>
<sequence>MTTLALSKRGNTQGATHPSEDLRKQAGITNGCQSNASVRDESIYPNPCMSPQSTLFRRKTRSVRECYALASFLCLRV</sequence>
<gene>
    <name evidence="2" type="ORF">AL0462_1730</name>
    <name evidence="3" type="ORF">AL0467_1808</name>
</gene>
<proteinExistence type="predicted"/>
<evidence type="ECO:0000313" key="4">
    <source>
        <dbReference type="Proteomes" id="UP000193208"/>
    </source>
</evidence>
<organism evidence="2 5">
    <name type="scientific">Bifidobacterium adolescentis</name>
    <dbReference type="NCBI Taxonomy" id="1680"/>
    <lineage>
        <taxon>Bacteria</taxon>
        <taxon>Bacillati</taxon>
        <taxon>Actinomycetota</taxon>
        <taxon>Actinomycetes</taxon>
        <taxon>Bifidobacteriales</taxon>
        <taxon>Bifidobacteriaceae</taxon>
        <taxon>Bifidobacterium</taxon>
    </lineage>
</organism>
<reference evidence="4 5" key="1">
    <citation type="journal article" date="2016" name="Sci. Rep.">
        <title>Evaluation of genetic diversity among strains of the human gut commensal Bifidobacterium adolescentis.</title>
        <authorList>
            <person name="Duranti S."/>
            <person name="Milani C."/>
            <person name="Lugli G.A."/>
            <person name="Mancabelli L."/>
            <person name="Turroni F."/>
            <person name="Ferrario C."/>
            <person name="Mangifesta M."/>
            <person name="Viappiani A."/>
            <person name="Sanchez B."/>
            <person name="Margolles A."/>
            <person name="van Sinderen D."/>
            <person name="Ventura M."/>
        </authorList>
    </citation>
    <scope>NUCLEOTIDE SEQUENCE [LARGE SCALE GENOMIC DNA]</scope>
    <source>
        <strain evidence="2 5">AL46-2</strain>
        <strain evidence="3 4">AL46-7</strain>
    </source>
</reference>
<dbReference type="EMBL" id="LNKH01000012">
    <property type="protein sequence ID" value="OSG94889.1"/>
    <property type="molecule type" value="Genomic_DNA"/>
</dbReference>
<dbReference type="AlphaFoldDB" id="A0A1X2ZKG3"/>
<evidence type="ECO:0000313" key="3">
    <source>
        <dbReference type="EMBL" id="OSG96933.1"/>
    </source>
</evidence>
<evidence type="ECO:0000256" key="1">
    <source>
        <dbReference type="SAM" id="MobiDB-lite"/>
    </source>
</evidence>
<dbReference type="Proteomes" id="UP000193905">
    <property type="component" value="Unassembled WGS sequence"/>
</dbReference>
<accession>A0A1X2ZKG3</accession>
<protein>
    <submittedName>
        <fullName evidence="2">Uncharacterized protein</fullName>
    </submittedName>
</protein>
<evidence type="ECO:0000313" key="5">
    <source>
        <dbReference type="Proteomes" id="UP000193905"/>
    </source>
</evidence>